<proteinExistence type="predicted"/>
<dbReference type="EMBL" id="CM047898">
    <property type="protein sequence ID" value="KAJ0105425.1"/>
    <property type="molecule type" value="Genomic_DNA"/>
</dbReference>
<protein>
    <submittedName>
        <fullName evidence="1">Uncharacterized protein</fullName>
    </submittedName>
</protein>
<reference evidence="2" key="1">
    <citation type="journal article" date="2023" name="G3 (Bethesda)">
        <title>Genome assembly and association tests identify interacting loci associated with vigor, precocity, and sex in interspecific pistachio rootstocks.</title>
        <authorList>
            <person name="Palmer W."/>
            <person name="Jacygrad E."/>
            <person name="Sagayaradj S."/>
            <person name="Cavanaugh K."/>
            <person name="Han R."/>
            <person name="Bertier L."/>
            <person name="Beede B."/>
            <person name="Kafkas S."/>
            <person name="Golino D."/>
            <person name="Preece J."/>
            <person name="Michelmore R."/>
        </authorList>
    </citation>
    <scope>NUCLEOTIDE SEQUENCE [LARGE SCALE GENOMIC DNA]</scope>
</reference>
<dbReference type="Proteomes" id="UP001164250">
    <property type="component" value="Chromosome 2"/>
</dbReference>
<organism evidence="1 2">
    <name type="scientific">Pistacia atlantica</name>
    <dbReference type="NCBI Taxonomy" id="434234"/>
    <lineage>
        <taxon>Eukaryota</taxon>
        <taxon>Viridiplantae</taxon>
        <taxon>Streptophyta</taxon>
        <taxon>Embryophyta</taxon>
        <taxon>Tracheophyta</taxon>
        <taxon>Spermatophyta</taxon>
        <taxon>Magnoliopsida</taxon>
        <taxon>eudicotyledons</taxon>
        <taxon>Gunneridae</taxon>
        <taxon>Pentapetalae</taxon>
        <taxon>rosids</taxon>
        <taxon>malvids</taxon>
        <taxon>Sapindales</taxon>
        <taxon>Anacardiaceae</taxon>
        <taxon>Pistacia</taxon>
    </lineage>
</organism>
<evidence type="ECO:0000313" key="2">
    <source>
        <dbReference type="Proteomes" id="UP001164250"/>
    </source>
</evidence>
<accession>A0ACC1C011</accession>
<evidence type="ECO:0000313" key="1">
    <source>
        <dbReference type="EMBL" id="KAJ0105425.1"/>
    </source>
</evidence>
<gene>
    <name evidence="1" type="ORF">Patl1_18861</name>
</gene>
<comment type="caution">
    <text evidence="1">The sequence shown here is derived from an EMBL/GenBank/DDBJ whole genome shotgun (WGS) entry which is preliminary data.</text>
</comment>
<name>A0ACC1C011_9ROSI</name>
<keyword evidence="2" id="KW-1185">Reference proteome</keyword>
<sequence>MESRSPLLTLSLFMRKSWLQLPDKAEELSPVRLVSFPDGLEEGDDRNDFIKARNSMFRVMPGHLKDLIEKINKSSDSEQITCVIADISVKWALEVAQSMGIPRAVVIPYGPACLVLALHIPKLLEAGLIDTNGTAVNDGLISLSEESLAWNGKEFPWSFPVDSNIEKLFFEFVTAVAQTVRISNWVLSNSFYELDSSSCDLVPSILPIGPLLVSNHSGHFAGSLRPEDSTCLSWLDKQPMGSVIYVALGSITTLNQQQFDELALGLESSCQPFLWVVRSDLVTESFPGFPDGFKERIGSRGKIVEWAPQEKVLANSSVACFLSHCGWNSTMEGLSMGVPFLCWPYFGDQYQNKNYICEGWKIGLELTPDENGVVHKA</sequence>